<feature type="binding site" evidence="14">
    <location>
        <position position="267"/>
    </location>
    <ligand>
        <name>5-hydroxyisourate</name>
        <dbReference type="ChEBI" id="CHEBI:18072"/>
    </ligand>
</feature>
<feature type="binding site" evidence="14">
    <location>
        <position position="101"/>
    </location>
    <ligand>
        <name>5-hydroxyisourate</name>
        <dbReference type="ChEBI" id="CHEBI:18072"/>
    </ligand>
</feature>
<evidence type="ECO:0000256" key="6">
    <source>
        <dbReference type="ARBA" id="ARBA00017098"/>
    </source>
</evidence>
<keyword evidence="9 12" id="KW-0576">Peroxisome</keyword>
<dbReference type="InterPro" id="IPR019842">
    <property type="entry name" value="Uricase_CS"/>
</dbReference>
<evidence type="ECO:0000256" key="10">
    <source>
        <dbReference type="ARBA" id="ARBA00031317"/>
    </source>
</evidence>
<feature type="binding site" evidence="14">
    <location>
        <position position="202"/>
    </location>
    <ligand>
        <name>5-hydroxyisourate</name>
        <dbReference type="ChEBI" id="CHEBI:18072"/>
    </ligand>
</feature>
<feature type="active site" description="Charge relay system" evidence="13">
    <location>
        <position position="296"/>
    </location>
</feature>
<feature type="binding site" evidence="14">
    <location>
        <position position="100"/>
    </location>
    <ligand>
        <name>urate</name>
        <dbReference type="ChEBI" id="CHEBI:17775"/>
    </ligand>
</feature>
<evidence type="ECO:0000256" key="1">
    <source>
        <dbReference type="ARBA" id="ARBA00003860"/>
    </source>
</evidence>
<dbReference type="PANTHER" id="PTHR42874:SF1">
    <property type="entry name" value="URICASE"/>
    <property type="match status" value="1"/>
</dbReference>
<dbReference type="PRINTS" id="PR00093">
    <property type="entry name" value="URICASE"/>
</dbReference>
<evidence type="ECO:0000256" key="2">
    <source>
        <dbReference type="ARBA" id="ARBA00004275"/>
    </source>
</evidence>
<dbReference type="GO" id="GO:0006145">
    <property type="term" value="P:purine nucleobase catabolic process"/>
    <property type="evidence" value="ECO:0007669"/>
    <property type="project" value="TreeGrafter"/>
</dbReference>
<dbReference type="PIRSF" id="PIRSF000241">
    <property type="entry name" value="Urate_oxidase"/>
    <property type="match status" value="1"/>
</dbReference>
<sequence>MRRWSNTNRINGTHHQHPPSNGGNGNGKGKPKPVAGSMDHENRENYEFGKYGYGKNHVKLLHVFREGPLHTIREFEVDTHLKLTTQKDYLDGNNQDIIATDTQKNTVYVLAKKHGIKTPEEFGLLICSHFLYMYRHVEEVEVNLEEYPWERLQADGQEHNHAFLFSPNAIRFATVSQKRNESPLIIGGLKGLRVLKTTQSAFTDFYQDGYRTLPDDNDRIFSTVVTATWEFSTANGVDFDDVWITIKNCIFDKFAGPPDKGIFSPSVQNTLYLAEKMALDKIPQISRIQMQMPNKHYLNVDMSKFPPSILENNENKEVYHPIDKPSGIIYAELLRKNLMSKL</sequence>
<comment type="function">
    <text evidence="1 12 15">Catalyzes the oxidation of uric acid to 5-hydroxyisourate, which is further processed to form (S)-allantoin.</text>
</comment>
<feature type="binding site" evidence="14">
    <location>
        <position position="268"/>
    </location>
    <ligand>
        <name>urate</name>
        <dbReference type="ChEBI" id="CHEBI:17775"/>
    </ligand>
</feature>
<comment type="pathway">
    <text evidence="3 12">Purine metabolism; urate degradation; (S)-allantoin from urate: step 1/3.</text>
</comment>
<feature type="binding site" evidence="14">
    <location>
        <position position="294"/>
    </location>
    <ligand>
        <name>5-hydroxyisourate</name>
        <dbReference type="ChEBI" id="CHEBI:18072"/>
    </ligand>
</feature>
<feature type="binding site" evidence="14">
    <location>
        <position position="267"/>
    </location>
    <ligand>
        <name>urate</name>
        <dbReference type="ChEBI" id="CHEBI:17775"/>
    </ligand>
</feature>
<evidence type="ECO:0000256" key="12">
    <source>
        <dbReference type="PIRNR" id="PIRNR000241"/>
    </source>
</evidence>
<feature type="active site" description="Charge relay system" evidence="13">
    <location>
        <position position="100"/>
    </location>
</feature>
<name>A0A1Y1MWZ3_PHOPY</name>
<evidence type="ECO:0000313" key="17">
    <source>
        <dbReference type="EMBL" id="JAV89080.1"/>
    </source>
</evidence>
<evidence type="ECO:0000256" key="3">
    <source>
        <dbReference type="ARBA" id="ARBA00004831"/>
    </source>
</evidence>
<dbReference type="OrthoDB" id="9992118at2759"/>
<evidence type="ECO:0000256" key="14">
    <source>
        <dbReference type="PIRSR" id="PIRSR000241-2"/>
    </source>
</evidence>
<dbReference type="EMBL" id="GEZM01021227">
    <property type="protein sequence ID" value="JAV89080.1"/>
    <property type="molecule type" value="Transcribed_RNA"/>
</dbReference>
<dbReference type="FunFam" id="3.10.270.10:FF:000002">
    <property type="entry name" value="Uricase"/>
    <property type="match status" value="1"/>
</dbReference>
<feature type="binding site" evidence="14">
    <location>
        <position position="100"/>
    </location>
    <ligand>
        <name>O2</name>
        <dbReference type="ChEBI" id="CHEBI:15379"/>
    </ligand>
</feature>
<keyword evidence="8 12" id="KW-0560">Oxidoreductase</keyword>
<proteinExistence type="inferred from homology"/>
<dbReference type="SUPFAM" id="SSF55620">
    <property type="entry name" value="Tetrahydrobiopterin biosynthesis enzymes-like"/>
    <property type="match status" value="2"/>
</dbReference>
<reference evidence="17" key="1">
    <citation type="journal article" date="2016" name="Sci. Rep.">
        <title>Molecular characterization of firefly nuptial gifts: a multi-omics approach sheds light on postcopulatory sexual selection.</title>
        <authorList>
            <person name="Al-Wathiqui N."/>
            <person name="Fallon T.R."/>
            <person name="South A."/>
            <person name="Weng J.K."/>
            <person name="Lewis S.M."/>
        </authorList>
    </citation>
    <scope>NUCLEOTIDE SEQUENCE</scope>
</reference>
<feature type="binding site" evidence="14">
    <location>
        <position position="219"/>
    </location>
    <ligand>
        <name>urate</name>
        <dbReference type="ChEBI" id="CHEBI:17775"/>
    </ligand>
</feature>
<reference evidence="18 19" key="2">
    <citation type="journal article" date="2018" name="Elife">
        <title>Firefly genomes illuminate parallel origins of bioluminescence in beetles.</title>
        <authorList>
            <person name="Fallon T.R."/>
            <person name="Lower S.E."/>
            <person name="Chang C.H."/>
            <person name="Bessho-Uehara M."/>
            <person name="Martin G.J."/>
            <person name="Bewick A.J."/>
            <person name="Behringer M."/>
            <person name="Debat H.J."/>
            <person name="Wong I."/>
            <person name="Day J.C."/>
            <person name="Suvorov A."/>
            <person name="Silva C.J."/>
            <person name="Stanger-Hall K.F."/>
            <person name="Hall D.W."/>
            <person name="Schmitz R.J."/>
            <person name="Nelson D.R."/>
            <person name="Lewis S.M."/>
            <person name="Shigenobu S."/>
            <person name="Bybee S.M."/>
            <person name="Larracuente A.M."/>
            <person name="Oba Y."/>
            <person name="Weng J.K."/>
        </authorList>
    </citation>
    <scope>NUCLEOTIDE SEQUENCE [LARGE SCALE GENOMIC DNA]</scope>
    <source>
        <strain evidence="18">1611_PpyrPB1</strain>
        <tissue evidence="18">Whole body</tissue>
    </source>
</reference>
<evidence type="ECO:0000256" key="8">
    <source>
        <dbReference type="ARBA" id="ARBA00023002"/>
    </source>
</evidence>
<comment type="similarity">
    <text evidence="4 12 15">Belongs to the uricase family.</text>
</comment>
<evidence type="ECO:0000256" key="5">
    <source>
        <dbReference type="ARBA" id="ARBA00012598"/>
    </source>
</evidence>
<feature type="binding site" evidence="14">
    <location>
        <position position="100"/>
    </location>
    <ligand>
        <name>5-hydroxyisourate</name>
        <dbReference type="ChEBI" id="CHEBI:18072"/>
    </ligand>
</feature>
<feature type="binding site" evidence="14">
    <location>
        <position position="294"/>
    </location>
    <ligand>
        <name>urate</name>
        <dbReference type="ChEBI" id="CHEBI:17775"/>
    </ligand>
</feature>
<keyword evidence="7 12" id="KW-0659">Purine metabolism</keyword>
<feature type="binding site" evidence="14">
    <location>
        <position position="268"/>
    </location>
    <ligand>
        <name>5-hydroxyisourate</name>
        <dbReference type="ChEBI" id="CHEBI:18072"/>
    </ligand>
</feature>
<evidence type="ECO:0000256" key="16">
    <source>
        <dbReference type="SAM" id="MobiDB-lite"/>
    </source>
</evidence>
<organism evidence="17">
    <name type="scientific">Photinus pyralis</name>
    <name type="common">Common eastern firefly</name>
    <name type="synonym">Lampyris pyralis</name>
    <dbReference type="NCBI Taxonomy" id="7054"/>
    <lineage>
        <taxon>Eukaryota</taxon>
        <taxon>Metazoa</taxon>
        <taxon>Ecdysozoa</taxon>
        <taxon>Arthropoda</taxon>
        <taxon>Hexapoda</taxon>
        <taxon>Insecta</taxon>
        <taxon>Pterygota</taxon>
        <taxon>Neoptera</taxon>
        <taxon>Endopterygota</taxon>
        <taxon>Coleoptera</taxon>
        <taxon>Polyphaga</taxon>
        <taxon>Elateriformia</taxon>
        <taxon>Elateroidea</taxon>
        <taxon>Lampyridae</taxon>
        <taxon>Lampyrinae</taxon>
        <taxon>Photinus</taxon>
    </lineage>
</organism>
<accession>A0A1Y1MWZ3</accession>
<dbReference type="PANTHER" id="PTHR42874">
    <property type="entry name" value="URICASE"/>
    <property type="match status" value="1"/>
</dbReference>
<dbReference type="GO" id="GO:0005777">
    <property type="term" value="C:peroxisome"/>
    <property type="evidence" value="ECO:0007669"/>
    <property type="project" value="UniProtKB-SubCell"/>
</dbReference>
<evidence type="ECO:0000256" key="13">
    <source>
        <dbReference type="PIRSR" id="PIRSR000241-1"/>
    </source>
</evidence>
<feature type="compositionally biased region" description="Polar residues" evidence="16">
    <location>
        <begin position="1"/>
        <end position="11"/>
    </location>
</feature>
<feature type="active site" description="Charge relay system" evidence="13">
    <location>
        <position position="55"/>
    </location>
</feature>
<dbReference type="EC" id="1.7.3.3" evidence="5 12"/>
<dbReference type="Pfam" id="PF01014">
    <property type="entry name" value="Uricase"/>
    <property type="match status" value="2"/>
</dbReference>
<dbReference type="NCBIfam" id="TIGR03383">
    <property type="entry name" value="urate_oxi"/>
    <property type="match status" value="1"/>
</dbReference>
<dbReference type="GO" id="GO:0019628">
    <property type="term" value="P:urate catabolic process"/>
    <property type="evidence" value="ECO:0007669"/>
    <property type="project" value="UniProtKB-UniPathway"/>
</dbReference>
<dbReference type="Gene3D" id="3.10.270.10">
    <property type="entry name" value="Urate Oxidase"/>
    <property type="match status" value="1"/>
</dbReference>
<evidence type="ECO:0000313" key="18">
    <source>
        <dbReference type="EMBL" id="KAB0798721.1"/>
    </source>
</evidence>
<evidence type="ECO:0000313" key="19">
    <source>
        <dbReference type="Proteomes" id="UP000327044"/>
    </source>
</evidence>
<feature type="binding site" evidence="14">
    <location>
        <position position="219"/>
    </location>
    <ligand>
        <name>5-hydroxyisourate</name>
        <dbReference type="ChEBI" id="CHEBI:18072"/>
    </ligand>
</feature>
<dbReference type="EMBL" id="VVIM01000006">
    <property type="protein sequence ID" value="KAB0798721.1"/>
    <property type="molecule type" value="Genomic_DNA"/>
</dbReference>
<evidence type="ECO:0000256" key="7">
    <source>
        <dbReference type="ARBA" id="ARBA00022631"/>
    </source>
</evidence>
<evidence type="ECO:0000256" key="4">
    <source>
        <dbReference type="ARBA" id="ARBA00009760"/>
    </source>
</evidence>
<evidence type="ECO:0000256" key="9">
    <source>
        <dbReference type="ARBA" id="ARBA00023140"/>
    </source>
</evidence>
<feature type="binding site" evidence="14">
    <location>
        <position position="202"/>
    </location>
    <ligand>
        <name>urate</name>
        <dbReference type="ChEBI" id="CHEBI:17775"/>
    </ligand>
</feature>
<feature type="binding site" evidence="14">
    <location>
        <position position="294"/>
    </location>
    <ligand>
        <name>O2</name>
        <dbReference type="ChEBI" id="CHEBI:15379"/>
    </ligand>
</feature>
<dbReference type="InParanoid" id="A0A1Y1MWZ3"/>
<dbReference type="GO" id="GO:0004846">
    <property type="term" value="F:urate oxidase activity"/>
    <property type="evidence" value="ECO:0007669"/>
    <property type="project" value="UniProtKB-EC"/>
</dbReference>
<comment type="subcellular location">
    <subcellularLocation>
        <location evidence="2 12">Peroxisome</location>
    </subcellularLocation>
</comment>
<comment type="catalytic activity">
    <reaction evidence="11 12 15">
        <text>urate + O2 + H2O = 5-hydroxyisourate + H2O2</text>
        <dbReference type="Rhea" id="RHEA:21368"/>
        <dbReference type="ChEBI" id="CHEBI:15377"/>
        <dbReference type="ChEBI" id="CHEBI:15379"/>
        <dbReference type="ChEBI" id="CHEBI:16240"/>
        <dbReference type="ChEBI" id="CHEBI:17775"/>
        <dbReference type="ChEBI" id="CHEBI:18072"/>
        <dbReference type="EC" id="1.7.3.3"/>
    </reaction>
</comment>
<dbReference type="InterPro" id="IPR002042">
    <property type="entry name" value="Uricase"/>
</dbReference>
<dbReference type="PROSITE" id="PS00366">
    <property type="entry name" value="URICASE"/>
    <property type="match status" value="1"/>
</dbReference>
<dbReference type="UniPathway" id="UPA00394">
    <property type="reaction ID" value="UER00650"/>
</dbReference>
<feature type="binding site" evidence="14">
    <location>
        <position position="101"/>
    </location>
    <ligand>
        <name>urate</name>
        <dbReference type="ChEBI" id="CHEBI:17775"/>
    </ligand>
</feature>
<gene>
    <name evidence="18" type="ORF">PPYR_09714</name>
</gene>
<evidence type="ECO:0000256" key="11">
    <source>
        <dbReference type="ARBA" id="ARBA00048818"/>
    </source>
</evidence>
<dbReference type="FunCoup" id="A0A1Y1MWZ3">
    <property type="interactions" value="177"/>
</dbReference>
<feature type="region of interest" description="Disordered" evidence="16">
    <location>
        <begin position="1"/>
        <end position="40"/>
    </location>
</feature>
<protein>
    <recommendedName>
        <fullName evidence="6 12">Uricase</fullName>
        <ecNumber evidence="5 12">1.7.3.3</ecNumber>
    </recommendedName>
    <alternativeName>
        <fullName evidence="10 12">Urate oxidase</fullName>
    </alternativeName>
</protein>
<evidence type="ECO:0000256" key="15">
    <source>
        <dbReference type="RuleBase" id="RU004455"/>
    </source>
</evidence>
<keyword evidence="19" id="KW-1185">Reference proteome</keyword>
<reference evidence="18" key="3">
    <citation type="submission" date="2019-08" db="EMBL/GenBank/DDBJ databases">
        <authorList>
            <consortium name="Photinus pyralis genome working group"/>
            <person name="Fallon T.R."/>
            <person name="Sander Lower S.E."/>
            <person name="Weng J.-K."/>
        </authorList>
    </citation>
    <scope>NUCLEOTIDE SEQUENCE</scope>
    <source>
        <strain evidence="18">1611_PpyrPB1</strain>
        <tissue evidence="18">Whole body</tissue>
    </source>
</reference>
<dbReference type="Proteomes" id="UP000327044">
    <property type="component" value="Unassembled WGS sequence"/>
</dbReference>
<dbReference type="AlphaFoldDB" id="A0A1Y1MWZ3"/>